<accession>A0A6M3XUZ2</accession>
<gene>
    <name evidence="1" type="ORF">TM448B02660_0004</name>
</gene>
<sequence length="56" mass="6534">MEIMPKCQTCGKAMEIIISHDWGTEYWCPNCGTICYNAFEDGDLKWKVPKFNNIKM</sequence>
<dbReference type="SUPFAM" id="SSF57783">
    <property type="entry name" value="Zinc beta-ribbon"/>
    <property type="match status" value="1"/>
</dbReference>
<protein>
    <submittedName>
        <fullName evidence="1">Uncharacterized protein</fullName>
    </submittedName>
</protein>
<reference evidence="1" key="1">
    <citation type="submission" date="2020-03" db="EMBL/GenBank/DDBJ databases">
        <title>The deep terrestrial virosphere.</title>
        <authorList>
            <person name="Holmfeldt K."/>
            <person name="Nilsson E."/>
            <person name="Simone D."/>
            <person name="Lopez-Fernandez M."/>
            <person name="Wu X."/>
            <person name="de Brujin I."/>
            <person name="Lundin D."/>
            <person name="Andersson A."/>
            <person name="Bertilsson S."/>
            <person name="Dopson M."/>
        </authorList>
    </citation>
    <scope>NUCLEOTIDE SEQUENCE</scope>
    <source>
        <strain evidence="1">TM448B02660</strain>
    </source>
</reference>
<name>A0A6M3XUZ2_9ZZZZ</name>
<dbReference type="AlphaFoldDB" id="A0A6M3XUZ2"/>
<proteinExistence type="predicted"/>
<organism evidence="1">
    <name type="scientific">viral metagenome</name>
    <dbReference type="NCBI Taxonomy" id="1070528"/>
    <lineage>
        <taxon>unclassified sequences</taxon>
        <taxon>metagenomes</taxon>
        <taxon>organismal metagenomes</taxon>
    </lineage>
</organism>
<evidence type="ECO:0000313" key="1">
    <source>
        <dbReference type="EMBL" id="QJI01583.1"/>
    </source>
</evidence>
<dbReference type="EMBL" id="MT144934">
    <property type="protein sequence ID" value="QJI01583.1"/>
    <property type="molecule type" value="Genomic_DNA"/>
</dbReference>